<dbReference type="PANTHER" id="PTHR43031:SF1">
    <property type="entry name" value="PYRIDINE NUCLEOTIDE-DISULPHIDE OXIDOREDUCTASE"/>
    <property type="match status" value="1"/>
</dbReference>
<dbReference type="AlphaFoldDB" id="A0AAJ1TY15"/>
<dbReference type="RefSeq" id="WP_007562652.1">
    <property type="nucleotide sequence ID" value="NZ_JAJALK010000010.1"/>
</dbReference>
<evidence type="ECO:0000313" key="3">
    <source>
        <dbReference type="Proteomes" id="UP001223420"/>
    </source>
</evidence>
<dbReference type="InterPro" id="IPR001763">
    <property type="entry name" value="Rhodanese-like_dom"/>
</dbReference>
<dbReference type="EMBL" id="JAUSWL010000009">
    <property type="protein sequence ID" value="MDQ0545627.1"/>
    <property type="molecule type" value="Genomic_DNA"/>
</dbReference>
<evidence type="ECO:0000313" key="2">
    <source>
        <dbReference type="EMBL" id="MDQ0545627.1"/>
    </source>
</evidence>
<dbReference type="SUPFAM" id="SSF52821">
    <property type="entry name" value="Rhodanese/Cell cycle control phosphatase"/>
    <property type="match status" value="1"/>
</dbReference>
<dbReference type="PROSITE" id="PS50206">
    <property type="entry name" value="RHODANESE_3"/>
    <property type="match status" value="1"/>
</dbReference>
<proteinExistence type="predicted"/>
<dbReference type="Pfam" id="PF00581">
    <property type="entry name" value="Rhodanese"/>
    <property type="match status" value="1"/>
</dbReference>
<reference evidence="2" key="1">
    <citation type="submission" date="2023-07" db="EMBL/GenBank/DDBJ databases">
        <title>Genomic Encyclopedia of Type Strains, Phase IV (KMG-IV): sequencing the most valuable type-strain genomes for metagenomic binning, comparative biology and taxonomic classification.</title>
        <authorList>
            <person name="Goeker M."/>
        </authorList>
    </citation>
    <scope>NUCLEOTIDE SEQUENCE</scope>
    <source>
        <strain evidence="2">DSM 19569</strain>
    </source>
</reference>
<evidence type="ECO:0000259" key="1">
    <source>
        <dbReference type="PROSITE" id="PS50206"/>
    </source>
</evidence>
<name>A0AAJ1TY15_9HYPH</name>
<comment type="caution">
    <text evidence="2">The sequence shown here is derived from an EMBL/GenBank/DDBJ whole genome shotgun (WGS) entry which is preliminary data.</text>
</comment>
<feature type="domain" description="Rhodanese" evidence="1">
    <location>
        <begin position="30"/>
        <end position="127"/>
    </location>
</feature>
<dbReference type="SMART" id="SM00450">
    <property type="entry name" value="RHOD"/>
    <property type="match status" value="1"/>
</dbReference>
<dbReference type="InterPro" id="IPR050229">
    <property type="entry name" value="GlpE_sulfurtransferase"/>
</dbReference>
<dbReference type="Proteomes" id="UP001223420">
    <property type="component" value="Unassembled WGS sequence"/>
</dbReference>
<gene>
    <name evidence="2" type="ORF">QO001_004571</name>
</gene>
<organism evidence="2 3">
    <name type="scientific">Methylobacterium brachiatum</name>
    <dbReference type="NCBI Taxonomy" id="269660"/>
    <lineage>
        <taxon>Bacteria</taxon>
        <taxon>Pseudomonadati</taxon>
        <taxon>Pseudomonadota</taxon>
        <taxon>Alphaproteobacteria</taxon>
        <taxon>Hyphomicrobiales</taxon>
        <taxon>Methylobacteriaceae</taxon>
        <taxon>Methylobacterium</taxon>
    </lineage>
</organism>
<dbReference type="InterPro" id="IPR036873">
    <property type="entry name" value="Rhodanese-like_dom_sf"/>
</dbReference>
<accession>A0AAJ1TY15</accession>
<protein>
    <submittedName>
        <fullName evidence="2">Rhodanese-related sulfurtransferase</fullName>
    </submittedName>
</protein>
<dbReference type="PANTHER" id="PTHR43031">
    <property type="entry name" value="FAD-DEPENDENT OXIDOREDUCTASE"/>
    <property type="match status" value="1"/>
</dbReference>
<sequence>MTTKSAKDLVAEASRAVETLSAEEALARLGQPDTVFVDVREGEELSKTGKIAAAVHVPRGFLEFQADPSSPTHRAELGGGKKLLLYCGSGNRSALAAKTLMDMGIGPVAHVAGGFSALEKAGGPVERM</sequence>
<dbReference type="Gene3D" id="3.40.250.10">
    <property type="entry name" value="Rhodanese-like domain"/>
    <property type="match status" value="1"/>
</dbReference>